<reference evidence="1" key="1">
    <citation type="journal article" date="2014" name="Int. J. Syst. Evol. Microbiol.">
        <title>Complete genome sequence of Corynebacterium casei LMG S-19264T (=DSM 44701T), isolated from a smear-ripened cheese.</title>
        <authorList>
            <consortium name="US DOE Joint Genome Institute (JGI-PGF)"/>
            <person name="Walter F."/>
            <person name="Albersmeier A."/>
            <person name="Kalinowski J."/>
            <person name="Ruckert C."/>
        </authorList>
    </citation>
    <scope>NUCLEOTIDE SEQUENCE</scope>
    <source>
        <strain evidence="1">CGMCC 4.7312</strain>
    </source>
</reference>
<proteinExistence type="predicted"/>
<accession>A0A917TMN0</accession>
<dbReference type="Proteomes" id="UP000608890">
    <property type="component" value="Unassembled WGS sequence"/>
</dbReference>
<dbReference type="EMBL" id="BMNB01000003">
    <property type="protein sequence ID" value="GGM27981.1"/>
    <property type="molecule type" value="Genomic_DNA"/>
</dbReference>
<keyword evidence="2" id="KW-1185">Reference proteome</keyword>
<comment type="caution">
    <text evidence="1">The sequence shown here is derived from an EMBL/GenBank/DDBJ whole genome shotgun (WGS) entry which is preliminary data.</text>
</comment>
<sequence length="64" mass="6726">MKSTRLAGHALPYEGRVKDSHGQFVAVGPAVCSCGAISGPLTSANARKRWHAEHKAAVRAAQTN</sequence>
<dbReference type="PROSITE" id="PS51257">
    <property type="entry name" value="PROKAR_LIPOPROTEIN"/>
    <property type="match status" value="1"/>
</dbReference>
<name>A0A917TMN0_9ACTN</name>
<gene>
    <name evidence="1" type="ORF">GCM10011608_11030</name>
</gene>
<protein>
    <submittedName>
        <fullName evidence="1">Uncharacterized protein</fullName>
    </submittedName>
</protein>
<reference evidence="1" key="2">
    <citation type="submission" date="2020-09" db="EMBL/GenBank/DDBJ databases">
        <authorList>
            <person name="Sun Q."/>
            <person name="Zhou Y."/>
        </authorList>
    </citation>
    <scope>NUCLEOTIDE SEQUENCE</scope>
    <source>
        <strain evidence="1">CGMCC 4.7312</strain>
    </source>
</reference>
<dbReference type="AlphaFoldDB" id="A0A917TMN0"/>
<evidence type="ECO:0000313" key="2">
    <source>
        <dbReference type="Proteomes" id="UP000608890"/>
    </source>
</evidence>
<organism evidence="1 2">
    <name type="scientific">Micromonospora sonchi</name>
    <dbReference type="NCBI Taxonomy" id="1763543"/>
    <lineage>
        <taxon>Bacteria</taxon>
        <taxon>Bacillati</taxon>
        <taxon>Actinomycetota</taxon>
        <taxon>Actinomycetes</taxon>
        <taxon>Micromonosporales</taxon>
        <taxon>Micromonosporaceae</taxon>
        <taxon>Micromonospora</taxon>
    </lineage>
</organism>
<evidence type="ECO:0000313" key="1">
    <source>
        <dbReference type="EMBL" id="GGM27981.1"/>
    </source>
</evidence>